<evidence type="ECO:0000313" key="8">
    <source>
        <dbReference type="Proteomes" id="UP000523139"/>
    </source>
</evidence>
<keyword evidence="3" id="KW-0456">Lyase</keyword>
<proteinExistence type="inferred from homology"/>
<dbReference type="Pfam" id="PF00378">
    <property type="entry name" value="ECH_1"/>
    <property type="match status" value="1"/>
</dbReference>
<dbReference type="SUPFAM" id="SSF52096">
    <property type="entry name" value="ClpP/crotonase"/>
    <property type="match status" value="1"/>
</dbReference>
<dbReference type="Gene3D" id="3.90.226.10">
    <property type="entry name" value="2-enoyl-CoA Hydratase, Chain A, domain 1"/>
    <property type="match status" value="1"/>
</dbReference>
<evidence type="ECO:0000256" key="2">
    <source>
        <dbReference type="ARBA" id="ARBA00012076"/>
    </source>
</evidence>
<evidence type="ECO:0000313" key="7">
    <source>
        <dbReference type="EMBL" id="NLS10165.1"/>
    </source>
</evidence>
<dbReference type="GO" id="GO:0004300">
    <property type="term" value="F:enoyl-CoA hydratase activity"/>
    <property type="evidence" value="ECO:0007669"/>
    <property type="project" value="UniProtKB-EC"/>
</dbReference>
<comment type="catalytic activity">
    <reaction evidence="4">
        <text>a (3S)-3-hydroxyacyl-CoA = a (2E)-enoyl-CoA + H2O</text>
        <dbReference type="Rhea" id="RHEA:16105"/>
        <dbReference type="ChEBI" id="CHEBI:15377"/>
        <dbReference type="ChEBI" id="CHEBI:57318"/>
        <dbReference type="ChEBI" id="CHEBI:58856"/>
        <dbReference type="EC" id="4.2.1.17"/>
    </reaction>
</comment>
<dbReference type="GO" id="GO:0016853">
    <property type="term" value="F:isomerase activity"/>
    <property type="evidence" value="ECO:0007669"/>
    <property type="project" value="UniProtKB-KW"/>
</dbReference>
<gene>
    <name evidence="7" type="ORF">HGQ17_09165</name>
</gene>
<dbReference type="PANTHER" id="PTHR11941:SF54">
    <property type="entry name" value="ENOYL-COA HYDRATASE, MITOCHONDRIAL"/>
    <property type="match status" value="1"/>
</dbReference>
<dbReference type="InterPro" id="IPR029045">
    <property type="entry name" value="ClpP/crotonase-like_dom_sf"/>
</dbReference>
<keyword evidence="8" id="KW-1185">Reference proteome</keyword>
<dbReference type="Proteomes" id="UP000523139">
    <property type="component" value="Unassembled WGS sequence"/>
</dbReference>
<dbReference type="Gene3D" id="1.10.12.10">
    <property type="entry name" value="Lyase 2-enoyl-coa Hydratase, Chain A, domain 2"/>
    <property type="match status" value="1"/>
</dbReference>
<dbReference type="EMBL" id="JABAHY010000007">
    <property type="protein sequence ID" value="NLS10165.1"/>
    <property type="molecule type" value="Genomic_DNA"/>
</dbReference>
<dbReference type="RefSeq" id="WP_168887640.1">
    <property type="nucleotide sequence ID" value="NZ_JABAHY010000007.1"/>
</dbReference>
<accession>A0A7X8YE60</accession>
<comment type="caution">
    <text evidence="7">The sequence shown here is derived from an EMBL/GenBank/DDBJ whole genome shotgun (WGS) entry which is preliminary data.</text>
</comment>
<dbReference type="InterPro" id="IPR014748">
    <property type="entry name" value="Enoyl-CoA_hydra_C"/>
</dbReference>
<dbReference type="GO" id="GO:0006635">
    <property type="term" value="P:fatty acid beta-oxidation"/>
    <property type="evidence" value="ECO:0007669"/>
    <property type="project" value="TreeGrafter"/>
</dbReference>
<reference evidence="7 8" key="1">
    <citation type="submission" date="2020-04" db="EMBL/GenBank/DDBJ databases">
        <title>Nesterenkonia sp. nov., isolated from marine sediment.</title>
        <authorList>
            <person name="Zhang G."/>
        </authorList>
    </citation>
    <scope>NUCLEOTIDE SEQUENCE [LARGE SCALE GENOMIC DNA]</scope>
    <source>
        <strain evidence="7 8">MY13</strain>
    </source>
</reference>
<dbReference type="CDD" id="cd06558">
    <property type="entry name" value="crotonase-like"/>
    <property type="match status" value="1"/>
</dbReference>
<sequence length="274" mass="29249">MSTSSASTSAAPELIAVERSAGIAWITINRPESRNAMNRQVLAEVSAALDEIHDDAETHLVIFTGAGEKAFVAGADINELAQRTPVDGLAATMQRLYERIENFPKPTIAAVNGYAFGGGHELALACDIRIASSNAQFALPETGLGIIPAAGGTQRLAKIVGIGRATDVILTGRRIRAEEALSWGLVSEVVEPEELKEAALRRAESILARGPLAVELAKTVVQHGFTVNPSTGMLLERLAQAVLYSTEEKAEGTRAFIEKRRPNFRPDADTAEHS</sequence>
<dbReference type="InterPro" id="IPR001753">
    <property type="entry name" value="Enoyl-CoA_hydra/iso"/>
</dbReference>
<dbReference type="InterPro" id="IPR018376">
    <property type="entry name" value="Enoyl-CoA_hyd/isom_CS"/>
</dbReference>
<protein>
    <recommendedName>
        <fullName evidence="2">enoyl-CoA hydratase</fullName>
        <ecNumber evidence="2">4.2.1.17</ecNumber>
    </recommendedName>
</protein>
<comment type="catalytic activity">
    <reaction evidence="5">
        <text>a 4-saturated-(3S)-3-hydroxyacyl-CoA = a (3E)-enoyl-CoA + H2O</text>
        <dbReference type="Rhea" id="RHEA:20724"/>
        <dbReference type="ChEBI" id="CHEBI:15377"/>
        <dbReference type="ChEBI" id="CHEBI:58521"/>
        <dbReference type="ChEBI" id="CHEBI:137480"/>
        <dbReference type="EC" id="4.2.1.17"/>
    </reaction>
</comment>
<evidence type="ECO:0000256" key="3">
    <source>
        <dbReference type="ARBA" id="ARBA00023239"/>
    </source>
</evidence>
<evidence type="ECO:0000256" key="6">
    <source>
        <dbReference type="RuleBase" id="RU003707"/>
    </source>
</evidence>
<dbReference type="FunFam" id="1.10.12.10:FF:000001">
    <property type="entry name" value="Probable enoyl-CoA hydratase, mitochondrial"/>
    <property type="match status" value="1"/>
</dbReference>
<name>A0A7X8YE60_9MICC</name>
<dbReference type="AlphaFoldDB" id="A0A7X8YE60"/>
<evidence type="ECO:0000256" key="5">
    <source>
        <dbReference type="ARBA" id="ARBA00023717"/>
    </source>
</evidence>
<keyword evidence="7" id="KW-0413">Isomerase</keyword>
<comment type="similarity">
    <text evidence="1 6">Belongs to the enoyl-CoA hydratase/isomerase family.</text>
</comment>
<dbReference type="PANTHER" id="PTHR11941">
    <property type="entry name" value="ENOYL-COA HYDRATASE-RELATED"/>
    <property type="match status" value="1"/>
</dbReference>
<dbReference type="FunFam" id="3.90.226.10:FF:000009">
    <property type="entry name" value="Carnitinyl-CoA dehydratase"/>
    <property type="match status" value="1"/>
</dbReference>
<evidence type="ECO:0000256" key="4">
    <source>
        <dbReference type="ARBA" id="ARBA00023709"/>
    </source>
</evidence>
<dbReference type="PROSITE" id="PS00166">
    <property type="entry name" value="ENOYL_COA_HYDRATASE"/>
    <property type="match status" value="1"/>
</dbReference>
<dbReference type="EC" id="4.2.1.17" evidence="2"/>
<organism evidence="7 8">
    <name type="scientific">Nesterenkonia sedimenti</name>
    <dbReference type="NCBI Taxonomy" id="1463632"/>
    <lineage>
        <taxon>Bacteria</taxon>
        <taxon>Bacillati</taxon>
        <taxon>Actinomycetota</taxon>
        <taxon>Actinomycetes</taxon>
        <taxon>Micrococcales</taxon>
        <taxon>Micrococcaceae</taxon>
        <taxon>Nesterenkonia</taxon>
    </lineage>
</organism>
<evidence type="ECO:0000256" key="1">
    <source>
        <dbReference type="ARBA" id="ARBA00005254"/>
    </source>
</evidence>